<proteinExistence type="predicted"/>
<dbReference type="STRING" id="1505907.TEU_03780"/>
<evidence type="ECO:0000256" key="1">
    <source>
        <dbReference type="ARBA" id="ARBA00022676"/>
    </source>
</evidence>
<name>A0A097QSU9_9EURY</name>
<sequence length="298" mass="34366">MADIIFGSTLASRYNWKVYIGADPLSVIIGIVLKILQKRDKSVVVFYSLDYSPRRFKNLLLNGIYKLIDKIAVKFSDYIWCVSHEMIRGRILEGAPPEKVIYVPNGIWDIPKGIRKNISKGIFPLVFVGTVGNQFDLQEVIELANHYKVQLYIIGDGPQLTHLKDISESCTTKFLGKLEHDKVLKILLSQEWIGIAPYNTKVSHVKYGFPLKVIEYLSCGLPVIISRAVPFYKEILFYKCGVVYSNRQELENIIRSLSKGRLSKKEYRKLSIRCRQLSKKFYWVAIYERAFSKLLNET</sequence>
<organism evidence="4 5">
    <name type="scientific">Thermococcus eurythermalis</name>
    <dbReference type="NCBI Taxonomy" id="1505907"/>
    <lineage>
        <taxon>Archaea</taxon>
        <taxon>Methanobacteriati</taxon>
        <taxon>Methanobacteriota</taxon>
        <taxon>Thermococci</taxon>
        <taxon>Thermococcales</taxon>
        <taxon>Thermococcaceae</taxon>
        <taxon>Thermococcus</taxon>
    </lineage>
</organism>
<keyword evidence="1" id="KW-0328">Glycosyltransferase</keyword>
<evidence type="ECO:0000256" key="2">
    <source>
        <dbReference type="ARBA" id="ARBA00022679"/>
    </source>
</evidence>
<dbReference type="Proteomes" id="UP000029980">
    <property type="component" value="Chromosome"/>
</dbReference>
<evidence type="ECO:0000313" key="5">
    <source>
        <dbReference type="Proteomes" id="UP000029980"/>
    </source>
</evidence>
<feature type="domain" description="Glycosyl transferase family 1" evidence="3">
    <location>
        <begin position="125"/>
        <end position="267"/>
    </location>
</feature>
<dbReference type="Pfam" id="PF00534">
    <property type="entry name" value="Glycos_transf_1"/>
    <property type="match status" value="1"/>
</dbReference>
<reference evidence="4 5" key="1">
    <citation type="journal article" date="2015" name="Int. J. Syst. Evol. Microbiol.">
        <title>Thermococcus eurythermalis sp. nov., a conditional piezophilic hyperthermophilic archaeon with a wide temperature range isolated from an oil-immersed chimney in the Guaymas Basin.</title>
        <authorList>
            <person name="Zhao W."/>
            <person name="Zeng X."/>
            <person name="Xiao X."/>
        </authorList>
    </citation>
    <scope>NUCLEOTIDE SEQUENCE [LARGE SCALE GENOMIC DNA]</scope>
    <source>
        <strain evidence="4 5">A501</strain>
    </source>
</reference>
<dbReference type="PANTHER" id="PTHR12526:SF629">
    <property type="entry name" value="TEICHURONIC ACID BIOSYNTHESIS GLYCOSYLTRANSFERASE TUAH-RELATED"/>
    <property type="match status" value="1"/>
</dbReference>
<evidence type="ECO:0000313" key="4">
    <source>
        <dbReference type="EMBL" id="AIU69536.1"/>
    </source>
</evidence>
<evidence type="ECO:0000259" key="3">
    <source>
        <dbReference type="Pfam" id="PF00534"/>
    </source>
</evidence>
<dbReference type="KEGG" id="teu:TEU_03780"/>
<dbReference type="EMBL" id="CP008887">
    <property type="protein sequence ID" value="AIU69536.1"/>
    <property type="molecule type" value="Genomic_DNA"/>
</dbReference>
<dbReference type="Gene3D" id="3.40.50.2000">
    <property type="entry name" value="Glycogen Phosphorylase B"/>
    <property type="match status" value="2"/>
</dbReference>
<keyword evidence="2" id="KW-0808">Transferase</keyword>
<dbReference type="SUPFAM" id="SSF53756">
    <property type="entry name" value="UDP-Glycosyltransferase/glycogen phosphorylase"/>
    <property type="match status" value="1"/>
</dbReference>
<gene>
    <name evidence="4" type="ORF">TEU_03780</name>
</gene>
<protein>
    <recommendedName>
        <fullName evidence="3">Glycosyl transferase family 1 domain-containing protein</fullName>
    </recommendedName>
</protein>
<accession>A0A097QSU9</accession>
<dbReference type="InterPro" id="IPR001296">
    <property type="entry name" value="Glyco_trans_1"/>
</dbReference>
<dbReference type="PANTHER" id="PTHR12526">
    <property type="entry name" value="GLYCOSYLTRANSFERASE"/>
    <property type="match status" value="1"/>
</dbReference>
<dbReference type="GO" id="GO:0016757">
    <property type="term" value="F:glycosyltransferase activity"/>
    <property type="evidence" value="ECO:0007669"/>
    <property type="project" value="UniProtKB-KW"/>
</dbReference>
<dbReference type="HOGENOM" id="CLU_932633_0_0_2"/>
<dbReference type="AlphaFoldDB" id="A0A097QSU9"/>
<keyword evidence="5" id="KW-1185">Reference proteome</keyword>